<dbReference type="KEGG" id="ota:OT_ostta02g04750"/>
<organism evidence="2 3">
    <name type="scientific">Ostreococcus tauri</name>
    <name type="common">Marine green alga</name>
    <dbReference type="NCBI Taxonomy" id="70448"/>
    <lineage>
        <taxon>Eukaryota</taxon>
        <taxon>Viridiplantae</taxon>
        <taxon>Chlorophyta</taxon>
        <taxon>Mamiellophyceae</taxon>
        <taxon>Mamiellales</taxon>
        <taxon>Bathycoccaceae</taxon>
        <taxon>Ostreococcus</taxon>
    </lineage>
</organism>
<dbReference type="InParanoid" id="A0A096PA17"/>
<sequence>MFAAASTVTSSRITAPVNARRARRVTTAATAEDARETRRAALVSFTAAAALAAKSALAITIPSQASSGGLGRGSGIAFSSTEASMSAYTLEGTKKKGISVKQKRGVLANARAQAEEAAGKKTVVEEEVKKGKKK</sequence>
<dbReference type="AlphaFoldDB" id="A0A096PA17"/>
<dbReference type="GeneID" id="9837081"/>
<name>A0A096PA17_OSTTA</name>
<evidence type="ECO:0000313" key="2">
    <source>
        <dbReference type="EMBL" id="CEG01231.1"/>
    </source>
</evidence>
<proteinExistence type="predicted"/>
<dbReference type="RefSeq" id="XP_022840859.1">
    <property type="nucleotide sequence ID" value="XM_022985178.1"/>
</dbReference>
<evidence type="ECO:0000256" key="1">
    <source>
        <dbReference type="SAM" id="MobiDB-lite"/>
    </source>
</evidence>
<gene>
    <name evidence="2" type="ORF">OT_ostta02g04750</name>
</gene>
<reference evidence="3" key="1">
    <citation type="journal article" date="2006" name="Proc. Natl. Acad. Sci. U.S.A.">
        <title>Genome analysis of the smallest free-living eukaryote Ostreococcus tauri unveils many unique features.</title>
        <authorList>
            <person name="Derelle E."/>
            <person name="Ferraz C."/>
            <person name="Rombauts S."/>
            <person name="Rouze P."/>
            <person name="Worden A.Z."/>
            <person name="Robbens S."/>
            <person name="Partensky F."/>
            <person name="Degroeve S."/>
            <person name="Echeynie S."/>
            <person name="Cooke R."/>
            <person name="Saeys Y."/>
            <person name="Wuyts J."/>
            <person name="Jabbari K."/>
            <person name="Bowler C."/>
            <person name="Panaud O."/>
            <person name="Piegu B."/>
            <person name="Ball S.G."/>
            <person name="Ral J.-P."/>
            <person name="Bouget F.-Y."/>
            <person name="Piganeau G."/>
            <person name="De Baets B."/>
            <person name="Picard A."/>
            <person name="Delseny M."/>
            <person name="Demaille J."/>
            <person name="Van de Peer Y."/>
            <person name="Moreau H."/>
        </authorList>
    </citation>
    <scope>NUCLEOTIDE SEQUENCE [LARGE SCALE GENOMIC DNA]</scope>
    <source>
        <strain evidence="3">OTTH 0595 / CCAP 157/2 / RCC745</strain>
    </source>
</reference>
<accession>A0A096PA17</accession>
<reference evidence="2 3" key="2">
    <citation type="journal article" date="2014" name="BMC Genomics">
        <title>An improved genome of the model marine alga Ostreococcus tauri unfolds by assessing Illumina de novo assemblies.</title>
        <authorList>
            <person name="Blanc-Mathieu R."/>
            <person name="Verhelst B."/>
            <person name="Derelle E."/>
            <person name="Rombauts S."/>
            <person name="Bouget F.Y."/>
            <person name="Carre I."/>
            <person name="Chateau A."/>
            <person name="Eyre-Walker A."/>
            <person name="Grimsley N."/>
            <person name="Moreau H."/>
            <person name="Piegu B."/>
            <person name="Rivals E."/>
            <person name="Schackwitz W."/>
            <person name="Van de Peer Y."/>
            <person name="Piganeau G."/>
        </authorList>
    </citation>
    <scope>NUCLEOTIDE SEQUENCE [LARGE SCALE GENOMIC DNA]</scope>
    <source>
        <strain evidence="3">OTTH 0595 / CCAP 157/2 / RCC745</strain>
    </source>
</reference>
<feature type="region of interest" description="Disordered" evidence="1">
    <location>
        <begin position="113"/>
        <end position="134"/>
    </location>
</feature>
<protein>
    <submittedName>
        <fullName evidence="2">Unnamed product</fullName>
    </submittedName>
</protein>
<dbReference type="EMBL" id="CAID01000002">
    <property type="protein sequence ID" value="CEG01231.1"/>
    <property type="molecule type" value="Genomic_DNA"/>
</dbReference>
<comment type="caution">
    <text evidence="2">The sequence shown here is derived from an EMBL/GenBank/DDBJ whole genome shotgun (WGS) entry which is preliminary data.</text>
</comment>
<dbReference type="Proteomes" id="UP000009170">
    <property type="component" value="Unassembled WGS sequence"/>
</dbReference>
<dbReference type="OrthoDB" id="543322at2759"/>
<keyword evidence="3" id="KW-1185">Reference proteome</keyword>
<evidence type="ECO:0000313" key="3">
    <source>
        <dbReference type="Proteomes" id="UP000009170"/>
    </source>
</evidence>